<keyword evidence="3" id="KW-1185">Reference proteome</keyword>
<dbReference type="PANTHER" id="PTHR11558:SF11">
    <property type="entry name" value="SPERMIDINE SYNTHASE"/>
    <property type="match status" value="1"/>
</dbReference>
<gene>
    <name evidence="2" type="ORF">DFQ11_101605</name>
</gene>
<accession>A0A2V4Y2S4</accession>
<sequence>MHYMKRLFSYIYPVTKTIDSKYSGTLEITWFNGKKHLNSENANYSYGSLQRILKFGLTKVDLDTINSVLVLGMGGGSVIETLRKDFNFNKPIEAVEIDPVVIEIAKTEFDITEDEHLKIHCIDASEFVKTNTKPFDLIIVDLYIDLTVPTQFLSTAFWDLVLKSKSTKGTIIFNASVKHSNHEKINTLVNYLKTKVFKVLVHENVNKTNTIVIASGL</sequence>
<dbReference type="AlphaFoldDB" id="A0A2V4Y2S4"/>
<evidence type="ECO:0000313" key="2">
    <source>
        <dbReference type="EMBL" id="PYE83174.1"/>
    </source>
</evidence>
<dbReference type="Pfam" id="PF01564">
    <property type="entry name" value="Spermine_synth"/>
    <property type="match status" value="1"/>
</dbReference>
<reference evidence="2 3" key="1">
    <citation type="submission" date="2018-06" db="EMBL/GenBank/DDBJ databases">
        <title>Genomic Encyclopedia of Type Strains, Phase III (KMG-III): the genomes of soil and plant-associated and newly described type strains.</title>
        <authorList>
            <person name="Whitman W."/>
        </authorList>
    </citation>
    <scope>NUCLEOTIDE SEQUENCE [LARGE SCALE GENOMIC DNA]</scope>
    <source>
        <strain evidence="2 3">CECT 7945</strain>
    </source>
</reference>
<comment type="caution">
    <text evidence="2">The sequence shown here is derived from an EMBL/GenBank/DDBJ whole genome shotgun (WGS) entry which is preliminary data.</text>
</comment>
<dbReference type="EMBL" id="QJTD01000001">
    <property type="protein sequence ID" value="PYE83174.1"/>
    <property type="molecule type" value="Genomic_DNA"/>
</dbReference>
<protein>
    <submittedName>
        <fullName evidence="2">Spermine/spermidine synthase</fullName>
    </submittedName>
</protein>
<proteinExistence type="predicted"/>
<keyword evidence="1" id="KW-0745">Spermidine biosynthesis</keyword>
<dbReference type="NCBIfam" id="NF037959">
    <property type="entry name" value="MFS_SpdSyn"/>
    <property type="match status" value="1"/>
</dbReference>
<evidence type="ECO:0000313" key="3">
    <source>
        <dbReference type="Proteomes" id="UP000248054"/>
    </source>
</evidence>
<dbReference type="GO" id="GO:0008295">
    <property type="term" value="P:spermidine biosynthetic process"/>
    <property type="evidence" value="ECO:0007669"/>
    <property type="project" value="UniProtKB-KW"/>
</dbReference>
<dbReference type="CDD" id="cd02440">
    <property type="entry name" value="AdoMet_MTases"/>
    <property type="match status" value="1"/>
</dbReference>
<dbReference type="GO" id="GO:0004766">
    <property type="term" value="F:spermidine synthase activity"/>
    <property type="evidence" value="ECO:0007669"/>
    <property type="project" value="TreeGrafter"/>
</dbReference>
<evidence type="ECO:0000256" key="1">
    <source>
        <dbReference type="ARBA" id="ARBA00023066"/>
    </source>
</evidence>
<dbReference type="Proteomes" id="UP000248054">
    <property type="component" value="Unassembled WGS sequence"/>
</dbReference>
<dbReference type="Gene3D" id="3.40.50.150">
    <property type="entry name" value="Vaccinia Virus protein VP39"/>
    <property type="match status" value="1"/>
</dbReference>
<name>A0A2V4Y2S4_9FLAO</name>
<dbReference type="SUPFAM" id="SSF53335">
    <property type="entry name" value="S-adenosyl-L-methionine-dependent methyltransferases"/>
    <property type="match status" value="1"/>
</dbReference>
<dbReference type="InterPro" id="IPR001045">
    <property type="entry name" value="Spermi_synthase"/>
</dbReference>
<dbReference type="InterPro" id="IPR029063">
    <property type="entry name" value="SAM-dependent_MTases_sf"/>
</dbReference>
<dbReference type="GO" id="GO:0005829">
    <property type="term" value="C:cytosol"/>
    <property type="evidence" value="ECO:0007669"/>
    <property type="project" value="TreeGrafter"/>
</dbReference>
<dbReference type="PANTHER" id="PTHR11558">
    <property type="entry name" value="SPERMIDINE/SPERMINE SYNTHASE"/>
    <property type="match status" value="1"/>
</dbReference>
<organism evidence="2 3">
    <name type="scientific">Winogradskyella epiphytica</name>
    <dbReference type="NCBI Taxonomy" id="262005"/>
    <lineage>
        <taxon>Bacteria</taxon>
        <taxon>Pseudomonadati</taxon>
        <taxon>Bacteroidota</taxon>
        <taxon>Flavobacteriia</taxon>
        <taxon>Flavobacteriales</taxon>
        <taxon>Flavobacteriaceae</taxon>
        <taxon>Winogradskyella</taxon>
    </lineage>
</organism>